<feature type="coiled-coil region" evidence="4">
    <location>
        <begin position="554"/>
        <end position="581"/>
    </location>
</feature>
<keyword evidence="7" id="KW-0378">Hydrolase</keyword>
<proteinExistence type="inferred from homology"/>
<evidence type="ECO:0000259" key="6">
    <source>
        <dbReference type="Pfam" id="PF13476"/>
    </source>
</evidence>
<feature type="domain" description="Rad50/SbcC-type AAA" evidence="6">
    <location>
        <begin position="6"/>
        <end position="236"/>
    </location>
</feature>
<dbReference type="OrthoDB" id="9795626at2"/>
<evidence type="ECO:0000256" key="5">
    <source>
        <dbReference type="SAM" id="MobiDB-lite"/>
    </source>
</evidence>
<feature type="region of interest" description="Disordered" evidence="5">
    <location>
        <begin position="349"/>
        <end position="370"/>
    </location>
</feature>
<keyword evidence="7" id="KW-0540">Nuclease</keyword>
<evidence type="ECO:0000256" key="1">
    <source>
        <dbReference type="ARBA" id="ARBA00006930"/>
    </source>
</evidence>
<dbReference type="Gene3D" id="3.40.50.300">
    <property type="entry name" value="P-loop containing nucleotide triphosphate hydrolases"/>
    <property type="match status" value="2"/>
</dbReference>
<dbReference type="Proteomes" id="UP000029060">
    <property type="component" value="Unassembled WGS sequence"/>
</dbReference>
<organism evidence="7 8">
    <name type="scientific">Bifidobacterium merycicum</name>
    <dbReference type="NCBI Taxonomy" id="78345"/>
    <lineage>
        <taxon>Bacteria</taxon>
        <taxon>Bacillati</taxon>
        <taxon>Actinomycetota</taxon>
        <taxon>Actinomycetes</taxon>
        <taxon>Bifidobacteriales</taxon>
        <taxon>Bifidobacteriaceae</taxon>
        <taxon>Bifidobacterium</taxon>
    </lineage>
</organism>
<accession>A0A087BIB0</accession>
<comment type="similarity">
    <text evidence="1">Belongs to the SMC family. SbcC subfamily.</text>
</comment>
<keyword evidence="4" id="KW-0175">Coiled coil</keyword>
<sequence>MKLIGLKFQGVGPYKGEFSIDFAALTRSHMFLIDGETGAGKTTILDCITFALYGNISGNTEGRNGAGDKQRLRSRFLDGTAEKTYVDLIFEEGGHYYKVYRSPEYPRAKARSEGFTSEKSKANMMRIAGDYEAEFRLLIDEVPQNAENGREAERYYAFFDMPARAEAITSKVSEVSVEVTGLLGLNRSQFSKTIMLAQGQFAEFLRMRPEQRTELVKDLFCAQEYEDIQNQLNVMRQQYGRRVDEQRHDLAAAIRDNQANAGRICEALNAYRDIDGALSDLTAASDAAQPEAMPFGDDARWGLNEAGDIDEPAYSADQIVARLDGTLESVRSDAQTLVTKAETQFAEADSAWRESQRRNDTANAVRKAQGDLRSAQVRMEELNALEQENKRDEQRVEQAMQANPIMDLARDRKRQDELIASNVRDRERLQSELDQYESLDSLNRDHAQALQAAGVAQAAEREMEIAQTHGKLVGQMQQAQHALQKAETAWRQCQGKLEHAQRAIGQFPEESRLEQQLDEIATRLGTQGQLTETVNRARELLEHAQRHETLLPERDRAEATVKALERSHEDAVAAYERAQRQLYAAGAARYVQELHDGEPCPVCGSREHPHPARQPEQTPTKAGIDALKVQAERRAGELGEARIALAELRQNIEAEHEASGGCDVLEAENRLAEAKRALQKLEPLRDEYGKLKRSREQRRAFKNELDRAKQDCVAVQAQRAAARQALEQAAERAEGITAQSVEQERERAERRLAEARRQERRAQQIEQKLKERNAIETRITELTAHNETLNQQRGTIARALREKLASSAFTDLDAACHAALDERSIQQLKQRIDSYKRNHAAAQGELERADDELTRQRHAWKAIGGQYSIERTAEALEASRLRRDEAMRLQSTASALDAERRRYASQLRVMASDWRQAMVSYAPIRTMALLAMGDRNSPAAHKVSLITYAVTERFRDVLDRANELLKDIRGGIYELRLGDHEGRAGGKTGLPIEVLDRRTDIATEPSTLSGGETFFVSLALALALADVIQAENGGVSMDTLFIDEGFGTLSDEFLDDVMDVLRGIARGRDIGIISHVGRLKGQIAERITVERVSENAESRLSVTI</sequence>
<dbReference type="InterPro" id="IPR027417">
    <property type="entry name" value="P-loop_NTPase"/>
</dbReference>
<dbReference type="Pfam" id="PF13476">
    <property type="entry name" value="AAA_23"/>
    <property type="match status" value="1"/>
</dbReference>
<dbReference type="EMBL" id="JGZC01000005">
    <property type="protein sequence ID" value="KFI70760.1"/>
    <property type="molecule type" value="Genomic_DNA"/>
</dbReference>
<dbReference type="InterPro" id="IPR038729">
    <property type="entry name" value="Rad50/SbcC_AAA"/>
</dbReference>
<evidence type="ECO:0000313" key="8">
    <source>
        <dbReference type="Proteomes" id="UP000029060"/>
    </source>
</evidence>
<gene>
    <name evidence="7" type="ORF">BMERY_0183</name>
</gene>
<protein>
    <recommendedName>
        <fullName evidence="3">Nuclease SbcCD subunit C</fullName>
    </recommendedName>
</protein>
<dbReference type="RefSeq" id="WP_033522960.1">
    <property type="nucleotide sequence ID" value="NZ_JGZC01000005.1"/>
</dbReference>
<reference evidence="7 8" key="1">
    <citation type="submission" date="2014-03" db="EMBL/GenBank/DDBJ databases">
        <title>Genomics of Bifidobacteria.</title>
        <authorList>
            <person name="Ventura M."/>
            <person name="Milani C."/>
            <person name="Lugli G.A."/>
        </authorList>
    </citation>
    <scope>NUCLEOTIDE SEQUENCE [LARGE SCALE GENOMIC DNA]</scope>
    <source>
        <strain evidence="7 8">LMG 11341</strain>
    </source>
</reference>
<dbReference type="SUPFAM" id="SSF52540">
    <property type="entry name" value="P-loop containing nucleoside triphosphate hydrolases"/>
    <property type="match status" value="1"/>
</dbReference>
<dbReference type="GO" id="GO:0006302">
    <property type="term" value="P:double-strand break repair"/>
    <property type="evidence" value="ECO:0007669"/>
    <property type="project" value="InterPro"/>
</dbReference>
<comment type="subunit">
    <text evidence="2">Heterodimer of SbcC and SbcD.</text>
</comment>
<evidence type="ECO:0000313" key="7">
    <source>
        <dbReference type="EMBL" id="KFI70760.1"/>
    </source>
</evidence>
<dbReference type="GO" id="GO:0004527">
    <property type="term" value="F:exonuclease activity"/>
    <property type="evidence" value="ECO:0007669"/>
    <property type="project" value="UniProtKB-KW"/>
</dbReference>
<dbReference type="GO" id="GO:0016887">
    <property type="term" value="F:ATP hydrolysis activity"/>
    <property type="evidence" value="ECO:0007669"/>
    <property type="project" value="InterPro"/>
</dbReference>
<dbReference type="PANTHER" id="PTHR32114">
    <property type="entry name" value="ABC TRANSPORTER ABCH.3"/>
    <property type="match status" value="1"/>
</dbReference>
<evidence type="ECO:0000256" key="2">
    <source>
        <dbReference type="ARBA" id="ARBA00011322"/>
    </source>
</evidence>
<dbReference type="PANTHER" id="PTHR32114:SF2">
    <property type="entry name" value="ABC TRANSPORTER ABCH.3"/>
    <property type="match status" value="1"/>
</dbReference>
<feature type="coiled-coil region" evidence="4">
    <location>
        <begin position="818"/>
        <end position="852"/>
    </location>
</feature>
<dbReference type="eggNOG" id="COG0419">
    <property type="taxonomic scope" value="Bacteria"/>
</dbReference>
<feature type="coiled-coil region" evidence="4">
    <location>
        <begin position="638"/>
        <end position="792"/>
    </location>
</feature>
<comment type="caution">
    <text evidence="7">The sequence shown here is derived from an EMBL/GenBank/DDBJ whole genome shotgun (WGS) entry which is preliminary data.</text>
</comment>
<dbReference type="Pfam" id="PF13558">
    <property type="entry name" value="SbcC_Walker_B"/>
    <property type="match status" value="1"/>
</dbReference>
<dbReference type="STRING" id="78345.BMERY_0183"/>
<evidence type="ECO:0000256" key="4">
    <source>
        <dbReference type="SAM" id="Coils"/>
    </source>
</evidence>
<evidence type="ECO:0000256" key="3">
    <source>
        <dbReference type="ARBA" id="ARBA00013368"/>
    </source>
</evidence>
<feature type="compositionally biased region" description="Basic and acidic residues" evidence="5">
    <location>
        <begin position="350"/>
        <end position="360"/>
    </location>
</feature>
<keyword evidence="7" id="KW-0269">Exonuclease</keyword>
<name>A0A087BIB0_9BIFI</name>
<keyword evidence="8" id="KW-1185">Reference proteome</keyword>
<dbReference type="AlphaFoldDB" id="A0A087BIB0"/>